<dbReference type="PANTHER" id="PTHR42643:SF24">
    <property type="entry name" value="IONOTROPIC RECEPTOR 60A"/>
    <property type="match status" value="1"/>
</dbReference>
<dbReference type="EMBL" id="PP155001">
    <property type="protein sequence ID" value="WRW34075.1"/>
    <property type="molecule type" value="mRNA"/>
</dbReference>
<keyword evidence="4 8" id="KW-1133">Transmembrane helix</keyword>
<accession>A0AAN0N7A3</accession>
<evidence type="ECO:0000256" key="1">
    <source>
        <dbReference type="ARBA" id="ARBA00004651"/>
    </source>
</evidence>
<feature type="transmembrane region" description="Helical" evidence="8">
    <location>
        <begin position="485"/>
        <end position="503"/>
    </location>
</feature>
<evidence type="ECO:0000256" key="6">
    <source>
        <dbReference type="ARBA" id="ARBA00023170"/>
    </source>
</evidence>
<feature type="transmembrane region" description="Helical" evidence="8">
    <location>
        <begin position="538"/>
        <end position="558"/>
    </location>
</feature>
<dbReference type="AlphaFoldDB" id="A0AAN0N7A3"/>
<dbReference type="GO" id="GO:0005886">
    <property type="term" value="C:plasma membrane"/>
    <property type="evidence" value="ECO:0007669"/>
    <property type="project" value="UniProtKB-SubCell"/>
</dbReference>
<evidence type="ECO:0000256" key="4">
    <source>
        <dbReference type="ARBA" id="ARBA00022989"/>
    </source>
</evidence>
<sequence length="1109" mass="129257">MNSSCKKNIFKLIYNNMKYNNLYSLDKKKNKLTGLIGSNFQRLLDYFQICPIFINIDNFGTKFQNGSFNGVIGALVNGEADFFFKPLYLDINNEYSIPTKVLGVDEILISHKILNKKNHDEDDLTDFLVFEQKINILVFLCFFTVLMFLILFDYFGKKNEPLLQKISEAFKNIFGLSNLKGGFKKKIIHLFFILFSFIFLSIIKNEIKTFKVIVDTSTIITDYYSLKKSEKSLCVISSEKKVTKSTNSLKTTVALIFNDRISKGKLKYFSPENLLSFLKDEDCFYFLSKQSTELITRLSIMSLSLKNYWVNSKPYFESQLILLMSKKIKNQKRFLLNDKVTKAFEYGILLNVFKKIIHSSDLKYKTLLFENLVIFDEKTLKFKGLIGSKYQKLFDYLQICSSFVKIENWGTKFKNGSISGIQGALAKGEADLFFKIFEIDSNNDFSIPTKALDVEENFISHKISIKKINEKEDDLIEFLKFQNEINFLIFFCLIIVVVFLVLFDNFNKKNESLLQKISEALKNIFGLTNLKGGFKKRIIHLFFILFFFIFTSIITNGIKTFKVVVDTSSIITDVNSLLSSNKSLCLLVFGKSVPIFEKAPKGTTLNLIWEDRLLKGRKKLFTFQELFKFYSDYECFYVADKQTTNLNARIALKFLSIKNYWINLNPISQSYQVLFMSKKIDHKKRLYLDYKVTKAFEHGIMSNINKNFDDYLSLNKKTNRLTGLIGNELQKVIDYLQICSLFINEINYGKIYENGTADGALGLLFKGEADFYLKSVLIIENNEYSIPSNAINTEEKFISHKIPNKKKSDDNDDLIDFLKFTNDINFLIFLSLTIVVLSLVFFDYFGNKKESFYTKLSEALKTIIGFQDLKGGFKKKLVFLFFIFFSFVFTSIITNGIKTLKVIVDTSSIITDYESIITSDKSLCLLLSKNQISFLENSPKGTLLYLIRKNRLSKKKFKQFNFYQTFAFLLDYECFYIMNKQLTNINARIGFNYLSLENYWINPKPVMQSYQVFLMSKKISYNRKSYLNNKLTKMLEHGILIYIDKKIIELADRKYQTASKSIFYSLEEYIKKFTKFSSVQINSFYTLFLIFLSVYAIFFLLFIVSFFRP</sequence>
<feature type="transmembrane region" description="Helical" evidence="8">
    <location>
        <begin position="826"/>
        <end position="845"/>
    </location>
</feature>
<feature type="transmembrane region" description="Helical" evidence="8">
    <location>
        <begin position="136"/>
        <end position="155"/>
    </location>
</feature>
<feature type="transmembrane region" description="Helical" evidence="8">
    <location>
        <begin position="877"/>
        <end position="897"/>
    </location>
</feature>
<keyword evidence="3 8" id="KW-0812">Transmembrane</keyword>
<keyword evidence="2" id="KW-1003">Cell membrane</keyword>
<name>A0AAN0N7A3_9ACAR</name>
<evidence type="ECO:0000256" key="5">
    <source>
        <dbReference type="ARBA" id="ARBA00023136"/>
    </source>
</evidence>
<evidence type="ECO:0000256" key="7">
    <source>
        <dbReference type="ARBA" id="ARBA00023180"/>
    </source>
</evidence>
<evidence type="ECO:0000256" key="8">
    <source>
        <dbReference type="SAM" id="Phobius"/>
    </source>
</evidence>
<evidence type="ECO:0000256" key="2">
    <source>
        <dbReference type="ARBA" id="ARBA00022475"/>
    </source>
</evidence>
<comment type="subcellular location">
    <subcellularLocation>
        <location evidence="1">Cell membrane</location>
        <topology evidence="1">Multi-pass membrane protein</topology>
    </subcellularLocation>
</comment>
<organism evidence="9">
    <name type="scientific">Polyphagotarsonemus latus</name>
    <dbReference type="NCBI Taxonomy" id="1204166"/>
    <lineage>
        <taxon>Eukaryota</taxon>
        <taxon>Metazoa</taxon>
        <taxon>Ecdysozoa</taxon>
        <taxon>Arthropoda</taxon>
        <taxon>Chelicerata</taxon>
        <taxon>Arachnida</taxon>
        <taxon>Acari</taxon>
        <taxon>Acariformes</taxon>
        <taxon>Trombidiformes</taxon>
        <taxon>Prostigmata</taxon>
        <taxon>Eleutherengona</taxon>
        <taxon>Heterostigmata</taxon>
        <taxon>Tarsonemoidea</taxon>
        <taxon>Tarsonemidae</taxon>
        <taxon>Polyphagotarsonemus</taxon>
    </lineage>
</organism>
<feature type="transmembrane region" description="Helical" evidence="8">
    <location>
        <begin position="1084"/>
        <end position="1107"/>
    </location>
</feature>
<keyword evidence="7" id="KW-0325">Glycoprotein</keyword>
<keyword evidence="6" id="KW-0675">Receptor</keyword>
<dbReference type="PANTHER" id="PTHR42643">
    <property type="entry name" value="IONOTROPIC RECEPTOR 20A-RELATED"/>
    <property type="match status" value="1"/>
</dbReference>
<reference evidence="9" key="1">
    <citation type="submission" date="2024-01" db="EMBL/GenBank/DDBJ databases">
        <title>Genome insights into chemosensory and detoxification machineries of broad mite, Polyphagotarsonemus latus (Tarsonemidae: Acari).</title>
        <authorList>
            <person name="Muthugoundar M."/>
            <person name="P J A."/>
            <person name="Augustine N."/>
        </authorList>
    </citation>
    <scope>NUCLEOTIDE SEQUENCE</scope>
</reference>
<keyword evidence="5 8" id="KW-0472">Membrane</keyword>
<evidence type="ECO:0000256" key="3">
    <source>
        <dbReference type="ARBA" id="ARBA00022692"/>
    </source>
</evidence>
<proteinExistence type="evidence at transcript level"/>
<evidence type="ECO:0000313" key="9">
    <source>
        <dbReference type="EMBL" id="WRW34075.1"/>
    </source>
</evidence>
<protein>
    <submittedName>
        <fullName evidence="9">Ligated ion channel binding I - glutamate</fullName>
    </submittedName>
</protein>
<dbReference type="InterPro" id="IPR052192">
    <property type="entry name" value="Insect_Ionotropic_Sensory_Rcpt"/>
</dbReference>
<feature type="transmembrane region" description="Helical" evidence="8">
    <location>
        <begin position="187"/>
        <end position="203"/>
    </location>
</feature>